<keyword evidence="3" id="KW-1185">Reference proteome</keyword>
<dbReference type="InterPro" id="IPR029044">
    <property type="entry name" value="Nucleotide-diphossugar_trans"/>
</dbReference>
<evidence type="ECO:0000313" key="3">
    <source>
        <dbReference type="Proteomes" id="UP000326546"/>
    </source>
</evidence>
<dbReference type="SUPFAM" id="SSF53448">
    <property type="entry name" value="Nucleotide-diphospho-sugar transferases"/>
    <property type="match status" value="1"/>
</dbReference>
<protein>
    <submittedName>
        <fullName evidence="2">Glycosyltransferase</fullName>
    </submittedName>
</protein>
<dbReference type="InterPro" id="IPR001173">
    <property type="entry name" value="Glyco_trans_2-like"/>
</dbReference>
<keyword evidence="2" id="KW-0808">Transferase</keyword>
<dbReference type="PANTHER" id="PTHR12526">
    <property type="entry name" value="GLYCOSYLTRANSFERASE"/>
    <property type="match status" value="1"/>
</dbReference>
<gene>
    <name evidence="2" type="ORF">FY030_06245</name>
</gene>
<dbReference type="GO" id="GO:0016740">
    <property type="term" value="F:transferase activity"/>
    <property type="evidence" value="ECO:0007669"/>
    <property type="project" value="UniProtKB-KW"/>
</dbReference>
<feature type="domain" description="Glycosyltransferase 2-like" evidence="1">
    <location>
        <begin position="124"/>
        <end position="267"/>
    </location>
</feature>
<dbReference type="SUPFAM" id="SSF53756">
    <property type="entry name" value="UDP-Glycosyltransferase/glycogen phosphorylase"/>
    <property type="match status" value="1"/>
</dbReference>
<reference evidence="2 3" key="1">
    <citation type="submission" date="2019-09" db="EMBL/GenBank/DDBJ databases">
        <title>Serinicoccus pratensis sp. nov., isolated from meadow soil.</title>
        <authorList>
            <person name="Zhang W."/>
        </authorList>
    </citation>
    <scope>NUCLEOTIDE SEQUENCE [LARGE SCALE GENOMIC DNA]</scope>
    <source>
        <strain evidence="2 3">W204</strain>
    </source>
</reference>
<dbReference type="AlphaFoldDB" id="A0A5J6V5A4"/>
<evidence type="ECO:0000259" key="1">
    <source>
        <dbReference type="Pfam" id="PF00535"/>
    </source>
</evidence>
<name>A0A5J6V5A4_9MICO</name>
<dbReference type="Pfam" id="PF13692">
    <property type="entry name" value="Glyco_trans_1_4"/>
    <property type="match status" value="1"/>
</dbReference>
<proteinExistence type="predicted"/>
<sequence>MVSHADIFLLPTHAETFCLAAAEALAAGRPVVVGDSGGPSAFVAPPRGALVPPRAGAAVWADAVEQVWSQAAGLTAEQIAQDVRVRYSPTRYVDRLAAIYAPLGQAEPGSDSSSTTGGHPVVDLVIAVHSTQRRVERAVRSVLDGSPGVDVRVTLVAHNIGAEQVRAVLSEQSRADERVRVLELADGIPSPSGPFNAGLDAATAPWAAIMGSDDMLAPGALAGWLEAVAGMNPADPVVVIPPLRLAGRTVPTPQRRPGRTGRHRRLDLVADRLSYRSAPLGLLSRGALALPGARLMPQVRVGGDVPMVTALWAQAHVVYAAGAPAYLIQEDAPDRVTYEQRPITEQLASIDALWGTPWVIALTPRQRRSVGTKVLRIHIFGAILTRPDPQWWTPEERVELARVTRRVLAEAPGCADPLSLADGDVLRAVLDVGTPAAQLIARAHARRWHGSPRTLLPSSWRHVLHPEAPVRFMGASLIAARAR</sequence>
<dbReference type="EMBL" id="CP044427">
    <property type="protein sequence ID" value="QFG68366.1"/>
    <property type="molecule type" value="Genomic_DNA"/>
</dbReference>
<organism evidence="2 3">
    <name type="scientific">Ornithinimicrobium pratense</name>
    <dbReference type="NCBI Taxonomy" id="2593973"/>
    <lineage>
        <taxon>Bacteria</taxon>
        <taxon>Bacillati</taxon>
        <taxon>Actinomycetota</taxon>
        <taxon>Actinomycetes</taxon>
        <taxon>Micrococcales</taxon>
        <taxon>Ornithinimicrobiaceae</taxon>
        <taxon>Ornithinimicrobium</taxon>
    </lineage>
</organism>
<dbReference type="Pfam" id="PF00535">
    <property type="entry name" value="Glycos_transf_2"/>
    <property type="match status" value="1"/>
</dbReference>
<evidence type="ECO:0000313" key="2">
    <source>
        <dbReference type="EMBL" id="QFG68366.1"/>
    </source>
</evidence>
<dbReference type="OrthoDB" id="3171021at2"/>
<dbReference type="Proteomes" id="UP000326546">
    <property type="component" value="Chromosome"/>
</dbReference>
<dbReference type="Gene3D" id="3.40.50.2000">
    <property type="entry name" value="Glycogen Phosphorylase B"/>
    <property type="match status" value="1"/>
</dbReference>
<accession>A0A5J6V5A4</accession>
<dbReference type="Gene3D" id="3.90.550.10">
    <property type="entry name" value="Spore Coat Polysaccharide Biosynthesis Protein SpsA, Chain A"/>
    <property type="match status" value="1"/>
</dbReference>
<dbReference type="KEGG" id="serw:FY030_06245"/>